<dbReference type="RefSeq" id="WP_281753050.1">
    <property type="nucleotide sequence ID" value="NZ_BRVP01000006.1"/>
</dbReference>
<feature type="domain" description="CBS" evidence="3">
    <location>
        <begin position="11"/>
        <end position="68"/>
    </location>
</feature>
<evidence type="ECO:0000256" key="2">
    <source>
        <dbReference type="PROSITE-ProRule" id="PRU00703"/>
    </source>
</evidence>
<dbReference type="AlphaFoldDB" id="A0A9W6B3T8"/>
<evidence type="ECO:0000313" key="5">
    <source>
        <dbReference type="Proteomes" id="UP001143545"/>
    </source>
</evidence>
<proteinExistence type="predicted"/>
<dbReference type="SUPFAM" id="SSF54631">
    <property type="entry name" value="CBS-domain pair"/>
    <property type="match status" value="1"/>
</dbReference>
<dbReference type="SMART" id="SM00116">
    <property type="entry name" value="CBS"/>
    <property type="match status" value="2"/>
</dbReference>
<dbReference type="InterPro" id="IPR046342">
    <property type="entry name" value="CBS_dom_sf"/>
</dbReference>
<comment type="caution">
    <text evidence="4">The sequence shown here is derived from an EMBL/GenBank/DDBJ whole genome shotgun (WGS) entry which is preliminary data.</text>
</comment>
<sequence length="140" mass="15892">MKVNIPVLEIMTTDLVLLNTDDSLNKAEQLFKKHHIRHIPVVKGKVIVGMLSFTDILRISFADFADDEEEVETIVYNMFTIEQVMSKAPTVVSPTSTIREVAEILSEKEFHALPVVNKRTLVGIVTTTDILKYLLKQCDY</sequence>
<dbReference type="InterPro" id="IPR000644">
    <property type="entry name" value="CBS_dom"/>
</dbReference>
<evidence type="ECO:0000256" key="1">
    <source>
        <dbReference type="ARBA" id="ARBA00023122"/>
    </source>
</evidence>
<evidence type="ECO:0000259" key="3">
    <source>
        <dbReference type="PROSITE" id="PS51371"/>
    </source>
</evidence>
<evidence type="ECO:0000313" key="4">
    <source>
        <dbReference type="EMBL" id="GLB51999.1"/>
    </source>
</evidence>
<keyword evidence="5" id="KW-1185">Reference proteome</keyword>
<dbReference type="PROSITE" id="PS51371">
    <property type="entry name" value="CBS"/>
    <property type="match status" value="2"/>
</dbReference>
<dbReference type="PANTHER" id="PTHR43080:SF2">
    <property type="entry name" value="CBS DOMAIN-CONTAINING PROTEIN"/>
    <property type="match status" value="1"/>
</dbReference>
<keyword evidence="1 2" id="KW-0129">CBS domain</keyword>
<feature type="domain" description="CBS" evidence="3">
    <location>
        <begin position="85"/>
        <end position="140"/>
    </location>
</feature>
<dbReference type="InterPro" id="IPR051257">
    <property type="entry name" value="Diverse_CBS-Domain"/>
</dbReference>
<name>A0A9W6B3T8_9FLAO</name>
<dbReference type="PANTHER" id="PTHR43080">
    <property type="entry name" value="CBS DOMAIN-CONTAINING PROTEIN CBSX3, MITOCHONDRIAL"/>
    <property type="match status" value="1"/>
</dbReference>
<gene>
    <name evidence="4" type="ORF">NBRC110019_10380</name>
</gene>
<dbReference type="CDD" id="cd04584">
    <property type="entry name" value="CBS_pair_AcuB_like"/>
    <property type="match status" value="1"/>
</dbReference>
<dbReference type="Gene3D" id="3.10.580.10">
    <property type="entry name" value="CBS-domain"/>
    <property type="match status" value="1"/>
</dbReference>
<organism evidence="4 5">
    <name type="scientific">Neptunitalea chrysea</name>
    <dbReference type="NCBI Taxonomy" id="1647581"/>
    <lineage>
        <taxon>Bacteria</taxon>
        <taxon>Pseudomonadati</taxon>
        <taxon>Bacteroidota</taxon>
        <taxon>Flavobacteriia</taxon>
        <taxon>Flavobacteriales</taxon>
        <taxon>Flavobacteriaceae</taxon>
        <taxon>Neptunitalea</taxon>
    </lineage>
</organism>
<dbReference type="Pfam" id="PF00571">
    <property type="entry name" value="CBS"/>
    <property type="match status" value="2"/>
</dbReference>
<accession>A0A9W6B3T8</accession>
<reference evidence="4" key="1">
    <citation type="submission" date="2022-07" db="EMBL/GenBank/DDBJ databases">
        <title>Taxonomy of Novel Oxalotrophic and Methylotrophic Bacteria.</title>
        <authorList>
            <person name="Sahin N."/>
            <person name="Tani A."/>
        </authorList>
    </citation>
    <scope>NUCLEOTIDE SEQUENCE</scope>
    <source>
        <strain evidence="4">AM327</strain>
    </source>
</reference>
<dbReference type="EMBL" id="BRVP01000006">
    <property type="protein sequence ID" value="GLB51999.1"/>
    <property type="molecule type" value="Genomic_DNA"/>
</dbReference>
<protein>
    <submittedName>
        <fullName evidence="4">Membrane protein</fullName>
    </submittedName>
</protein>
<dbReference type="Proteomes" id="UP001143545">
    <property type="component" value="Unassembled WGS sequence"/>
</dbReference>